<sequence>MSGAEIGPETARKVVEPVLPLSLMNHERFLALFYDPKRFDIHAKTVMHLHVLRVDGGDFALAPLFKELSNNSISYVLSRQNLDQVLEDPSRMVEFVAKVQDQFKTPDANAGEGGELLLYSFLEGHLGAPKILSKMELKTSSEHYVHGTDGVHLLEVAEGEYQLIFGESKMYGDVKGQVGSSPRRGVKAAFESMGKVQEDSFEFDTWLVESELLKESLDPAKVKLLASILLPPADGDTPLKKSNAFGVFIGFELDVTEFPFEDYSQAEIEAELRRLAETAIDAEIETIKAEIKNRGLGGYHFHIYVVPFLKRNVNGVVRGIEDVRVDLATKLSGKAKKPASAKKKPGSTTK</sequence>
<accession>A0A917PUX4</accession>
<protein>
    <recommendedName>
        <fullName evidence="1">Anti-bacteriophage protein A/HamA C-terminal domain-containing protein</fullName>
    </recommendedName>
</protein>
<organism evidence="2 3">
    <name type="scientific">Agromyces bauzanensis</name>
    <dbReference type="NCBI Taxonomy" id="1308924"/>
    <lineage>
        <taxon>Bacteria</taxon>
        <taxon>Bacillati</taxon>
        <taxon>Actinomycetota</taxon>
        <taxon>Actinomycetes</taxon>
        <taxon>Micrococcales</taxon>
        <taxon>Microbacteriaceae</taxon>
        <taxon>Agromyces</taxon>
    </lineage>
</organism>
<dbReference type="Pfam" id="PF08878">
    <property type="entry name" value="HamA"/>
    <property type="match status" value="1"/>
</dbReference>
<keyword evidence="3" id="KW-1185">Reference proteome</keyword>
<proteinExistence type="predicted"/>
<reference evidence="2" key="2">
    <citation type="submission" date="2020-09" db="EMBL/GenBank/DDBJ databases">
        <authorList>
            <person name="Sun Q."/>
            <person name="Zhou Y."/>
        </authorList>
    </citation>
    <scope>NUCLEOTIDE SEQUENCE</scope>
    <source>
        <strain evidence="2">CGMCC 1.8984</strain>
    </source>
</reference>
<evidence type="ECO:0000259" key="1">
    <source>
        <dbReference type="Pfam" id="PF08878"/>
    </source>
</evidence>
<reference evidence="2" key="1">
    <citation type="journal article" date="2014" name="Int. J. Syst. Evol. Microbiol.">
        <title>Complete genome sequence of Corynebacterium casei LMG S-19264T (=DSM 44701T), isolated from a smear-ripened cheese.</title>
        <authorList>
            <consortium name="US DOE Joint Genome Institute (JGI-PGF)"/>
            <person name="Walter F."/>
            <person name="Albersmeier A."/>
            <person name="Kalinowski J."/>
            <person name="Ruckert C."/>
        </authorList>
    </citation>
    <scope>NUCLEOTIDE SEQUENCE</scope>
    <source>
        <strain evidence="2">CGMCC 1.8984</strain>
    </source>
</reference>
<name>A0A917PUX4_9MICO</name>
<dbReference type="Proteomes" id="UP000636956">
    <property type="component" value="Unassembled WGS sequence"/>
</dbReference>
<evidence type="ECO:0000313" key="2">
    <source>
        <dbReference type="EMBL" id="GGJ92741.1"/>
    </source>
</evidence>
<dbReference type="AlphaFoldDB" id="A0A917PUX4"/>
<gene>
    <name evidence="2" type="ORF">GCM10011372_34110</name>
</gene>
<evidence type="ECO:0000313" key="3">
    <source>
        <dbReference type="Proteomes" id="UP000636956"/>
    </source>
</evidence>
<dbReference type="EMBL" id="BMMD01000029">
    <property type="protein sequence ID" value="GGJ92741.1"/>
    <property type="molecule type" value="Genomic_DNA"/>
</dbReference>
<dbReference type="InterPro" id="IPR014976">
    <property type="entry name" value="AbpA_HamA_C"/>
</dbReference>
<feature type="domain" description="Anti-bacteriophage protein A/HamA C-terminal" evidence="1">
    <location>
        <begin position="40"/>
        <end position="308"/>
    </location>
</feature>
<comment type="caution">
    <text evidence="2">The sequence shown here is derived from an EMBL/GenBank/DDBJ whole genome shotgun (WGS) entry which is preliminary data.</text>
</comment>